<proteinExistence type="predicted"/>
<protein>
    <submittedName>
        <fullName evidence="2">Uncharacterized protein</fullName>
    </submittedName>
</protein>
<comment type="caution">
    <text evidence="2">The sequence shown here is derived from an EMBL/GenBank/DDBJ whole genome shotgun (WGS) entry which is preliminary data.</text>
</comment>
<dbReference type="AlphaFoldDB" id="A0A9D4MAG9"/>
<evidence type="ECO:0000313" key="3">
    <source>
        <dbReference type="Proteomes" id="UP000828390"/>
    </source>
</evidence>
<feature type="region of interest" description="Disordered" evidence="1">
    <location>
        <begin position="89"/>
        <end position="120"/>
    </location>
</feature>
<evidence type="ECO:0000256" key="1">
    <source>
        <dbReference type="SAM" id="MobiDB-lite"/>
    </source>
</evidence>
<dbReference type="Proteomes" id="UP000828390">
    <property type="component" value="Unassembled WGS sequence"/>
</dbReference>
<accession>A0A9D4MAG9</accession>
<reference evidence="2" key="2">
    <citation type="submission" date="2020-11" db="EMBL/GenBank/DDBJ databases">
        <authorList>
            <person name="McCartney M.A."/>
            <person name="Auch B."/>
            <person name="Kono T."/>
            <person name="Mallez S."/>
            <person name="Becker A."/>
            <person name="Gohl D.M."/>
            <person name="Silverstein K.A.T."/>
            <person name="Koren S."/>
            <person name="Bechman K.B."/>
            <person name="Herman A."/>
            <person name="Abrahante J.E."/>
            <person name="Garbe J."/>
        </authorList>
    </citation>
    <scope>NUCLEOTIDE SEQUENCE</scope>
    <source>
        <strain evidence="2">Duluth1</strain>
        <tissue evidence="2">Whole animal</tissue>
    </source>
</reference>
<feature type="compositionally biased region" description="Polar residues" evidence="1">
    <location>
        <begin position="89"/>
        <end position="101"/>
    </location>
</feature>
<gene>
    <name evidence="2" type="ORF">DPMN_035383</name>
</gene>
<sequence length="120" mass="13947">MSALWPNQKSLISKVIERKGRNHKSLISKKGQNTRITKLFHCVGRNHKSLISKVIERKGRNTRITRKHTRITRQSTRITKLFHCVGRIQESQGRGSIQESQGRNHKPPISKVIERKVSYK</sequence>
<dbReference type="EMBL" id="JAIWYP010000002">
    <property type="protein sequence ID" value="KAH3872169.1"/>
    <property type="molecule type" value="Genomic_DNA"/>
</dbReference>
<name>A0A9D4MAG9_DREPO</name>
<keyword evidence="3" id="KW-1185">Reference proteome</keyword>
<reference evidence="2" key="1">
    <citation type="journal article" date="2019" name="bioRxiv">
        <title>The Genome of the Zebra Mussel, Dreissena polymorpha: A Resource for Invasive Species Research.</title>
        <authorList>
            <person name="McCartney M.A."/>
            <person name="Auch B."/>
            <person name="Kono T."/>
            <person name="Mallez S."/>
            <person name="Zhang Y."/>
            <person name="Obille A."/>
            <person name="Becker A."/>
            <person name="Abrahante J.E."/>
            <person name="Garbe J."/>
            <person name="Badalamenti J.P."/>
            <person name="Herman A."/>
            <person name="Mangelson H."/>
            <person name="Liachko I."/>
            <person name="Sullivan S."/>
            <person name="Sone E.D."/>
            <person name="Koren S."/>
            <person name="Silverstein K.A.T."/>
            <person name="Beckman K.B."/>
            <person name="Gohl D.M."/>
        </authorList>
    </citation>
    <scope>NUCLEOTIDE SEQUENCE</scope>
    <source>
        <strain evidence="2">Duluth1</strain>
        <tissue evidence="2">Whole animal</tissue>
    </source>
</reference>
<organism evidence="2 3">
    <name type="scientific">Dreissena polymorpha</name>
    <name type="common">Zebra mussel</name>
    <name type="synonym">Mytilus polymorpha</name>
    <dbReference type="NCBI Taxonomy" id="45954"/>
    <lineage>
        <taxon>Eukaryota</taxon>
        <taxon>Metazoa</taxon>
        <taxon>Spiralia</taxon>
        <taxon>Lophotrochozoa</taxon>
        <taxon>Mollusca</taxon>
        <taxon>Bivalvia</taxon>
        <taxon>Autobranchia</taxon>
        <taxon>Heteroconchia</taxon>
        <taxon>Euheterodonta</taxon>
        <taxon>Imparidentia</taxon>
        <taxon>Neoheterodontei</taxon>
        <taxon>Myida</taxon>
        <taxon>Dreissenoidea</taxon>
        <taxon>Dreissenidae</taxon>
        <taxon>Dreissena</taxon>
    </lineage>
</organism>
<evidence type="ECO:0000313" key="2">
    <source>
        <dbReference type="EMBL" id="KAH3872169.1"/>
    </source>
</evidence>